<name>A0A9X2BVN7_9PROT</name>
<dbReference type="InterPro" id="IPR020904">
    <property type="entry name" value="Sc_DH/Rdtase_CS"/>
</dbReference>
<dbReference type="Gene3D" id="3.40.50.720">
    <property type="entry name" value="NAD(P)-binding Rossmann-like Domain"/>
    <property type="match status" value="1"/>
</dbReference>
<gene>
    <name evidence="3" type="ORF">M0638_00910</name>
</gene>
<reference evidence="3" key="1">
    <citation type="submission" date="2022-04" db="EMBL/GenBank/DDBJ databases">
        <title>Roseomonas acroporae sp. nov., isolated from coral Acropora digitifera.</title>
        <authorList>
            <person name="Sun H."/>
        </authorList>
    </citation>
    <scope>NUCLEOTIDE SEQUENCE</scope>
    <source>
        <strain evidence="3">NAR14</strain>
    </source>
</reference>
<dbReference type="PANTHER" id="PTHR42879:SF2">
    <property type="entry name" value="3-OXOACYL-[ACYL-CARRIER-PROTEIN] REDUCTASE FABG"/>
    <property type="match status" value="1"/>
</dbReference>
<dbReference type="RefSeq" id="WP_248665069.1">
    <property type="nucleotide sequence ID" value="NZ_JALPRX010000003.1"/>
</dbReference>
<evidence type="ECO:0000313" key="3">
    <source>
        <dbReference type="EMBL" id="MCK8782940.1"/>
    </source>
</evidence>
<dbReference type="PRINTS" id="PR00081">
    <property type="entry name" value="GDHRDH"/>
</dbReference>
<dbReference type="AlphaFoldDB" id="A0A9X2BVN7"/>
<dbReference type="PRINTS" id="PR00080">
    <property type="entry name" value="SDRFAMILY"/>
</dbReference>
<proteinExistence type="inferred from homology"/>
<keyword evidence="4" id="KW-1185">Reference proteome</keyword>
<accession>A0A9X2BVN7</accession>
<evidence type="ECO:0000256" key="1">
    <source>
        <dbReference type="ARBA" id="ARBA00006484"/>
    </source>
</evidence>
<dbReference type="SUPFAM" id="SSF51735">
    <property type="entry name" value="NAD(P)-binding Rossmann-fold domains"/>
    <property type="match status" value="1"/>
</dbReference>
<dbReference type="GO" id="GO:0032787">
    <property type="term" value="P:monocarboxylic acid metabolic process"/>
    <property type="evidence" value="ECO:0007669"/>
    <property type="project" value="UniProtKB-ARBA"/>
</dbReference>
<dbReference type="InterPro" id="IPR036291">
    <property type="entry name" value="NAD(P)-bd_dom_sf"/>
</dbReference>
<dbReference type="InterPro" id="IPR050259">
    <property type="entry name" value="SDR"/>
</dbReference>
<dbReference type="Pfam" id="PF13561">
    <property type="entry name" value="adh_short_C2"/>
    <property type="match status" value="1"/>
</dbReference>
<dbReference type="EMBL" id="JALPRX010000003">
    <property type="protein sequence ID" value="MCK8782940.1"/>
    <property type="molecule type" value="Genomic_DNA"/>
</dbReference>
<dbReference type="PANTHER" id="PTHR42879">
    <property type="entry name" value="3-OXOACYL-(ACYL-CARRIER-PROTEIN) REDUCTASE"/>
    <property type="match status" value="1"/>
</dbReference>
<feature type="domain" description="Ketoreductase" evidence="2">
    <location>
        <begin position="3"/>
        <end position="161"/>
    </location>
</feature>
<dbReference type="SMART" id="SM00822">
    <property type="entry name" value="PKS_KR"/>
    <property type="match status" value="1"/>
</dbReference>
<organism evidence="3 4">
    <name type="scientific">Roseomonas acroporae</name>
    <dbReference type="NCBI Taxonomy" id="2937791"/>
    <lineage>
        <taxon>Bacteria</taxon>
        <taxon>Pseudomonadati</taxon>
        <taxon>Pseudomonadota</taxon>
        <taxon>Alphaproteobacteria</taxon>
        <taxon>Acetobacterales</taxon>
        <taxon>Roseomonadaceae</taxon>
        <taxon>Roseomonas</taxon>
    </lineage>
</organism>
<dbReference type="InterPro" id="IPR057326">
    <property type="entry name" value="KR_dom"/>
</dbReference>
<protein>
    <submittedName>
        <fullName evidence="3">SDR family oxidoreductase</fullName>
    </submittedName>
</protein>
<dbReference type="CDD" id="cd05233">
    <property type="entry name" value="SDR_c"/>
    <property type="match status" value="1"/>
</dbReference>
<dbReference type="InterPro" id="IPR002347">
    <property type="entry name" value="SDR_fam"/>
</dbReference>
<dbReference type="FunFam" id="3.40.50.720:FF:000084">
    <property type="entry name" value="Short-chain dehydrogenase reductase"/>
    <property type="match status" value="1"/>
</dbReference>
<evidence type="ECO:0000313" key="4">
    <source>
        <dbReference type="Proteomes" id="UP001139516"/>
    </source>
</evidence>
<comment type="similarity">
    <text evidence="1">Belongs to the short-chain dehydrogenases/reductases (SDR) family.</text>
</comment>
<dbReference type="Proteomes" id="UP001139516">
    <property type="component" value="Unassembled WGS sequence"/>
</dbReference>
<dbReference type="PROSITE" id="PS00061">
    <property type="entry name" value="ADH_SHORT"/>
    <property type="match status" value="1"/>
</dbReference>
<sequence length="234" mass="23163">MSGLALVTGGTRGIGLAVAGALAARGHAVVAASRRPPAAPLPAGCRHAPLDVADPESVRALFAGLGGALAVLVNAAGTAGADPEEDPNETAWRGILSTNLDGTWRCCKAAERLLPDGAGRIVNIASVLGLRGVPDQVAYCAAKHGVVGLTRALALRLAPRRITVNAVCPGWVATGMAEARWRELGMTAAEAAAGTPTGRVTTAAEVAEAVAFLVSAGAGNLTGQALVVDGGGSA</sequence>
<comment type="caution">
    <text evidence="3">The sequence shown here is derived from an EMBL/GenBank/DDBJ whole genome shotgun (WGS) entry which is preliminary data.</text>
</comment>
<evidence type="ECO:0000259" key="2">
    <source>
        <dbReference type="SMART" id="SM00822"/>
    </source>
</evidence>